<comment type="caution">
    <text evidence="9">The sequence shown here is derived from an EMBL/GenBank/DDBJ whole genome shotgun (WGS) entry which is preliminary data.</text>
</comment>
<protein>
    <recommendedName>
        <fullName evidence="8">G-protein coupled receptors family 1 profile domain-containing protein</fullName>
    </recommendedName>
</protein>
<evidence type="ECO:0000256" key="1">
    <source>
        <dbReference type="ARBA" id="ARBA00004370"/>
    </source>
</evidence>
<dbReference type="InterPro" id="IPR002172">
    <property type="entry name" value="LDrepeatLR_classA_rpt"/>
</dbReference>
<feature type="domain" description="G-protein coupled receptors family 1 profile" evidence="8">
    <location>
        <begin position="149"/>
        <end position="414"/>
    </location>
</feature>
<evidence type="ECO:0000313" key="10">
    <source>
        <dbReference type="Proteomes" id="UP000663882"/>
    </source>
</evidence>
<dbReference type="EMBL" id="CAJNOO010000574">
    <property type="protein sequence ID" value="CAF0981867.1"/>
    <property type="molecule type" value="Genomic_DNA"/>
</dbReference>
<dbReference type="SUPFAM" id="SSF57424">
    <property type="entry name" value="LDL receptor-like module"/>
    <property type="match status" value="1"/>
</dbReference>
<name>A0A814FHB8_9BILA</name>
<feature type="non-terminal residue" evidence="9">
    <location>
        <position position="1"/>
    </location>
</feature>
<feature type="disulfide bond" evidence="6">
    <location>
        <begin position="23"/>
        <end position="35"/>
    </location>
</feature>
<dbReference type="Pfam" id="PF00057">
    <property type="entry name" value="Ldl_recept_a"/>
    <property type="match status" value="1"/>
</dbReference>
<comment type="caution">
    <text evidence="6">Lacks conserved residue(s) required for the propagation of feature annotation.</text>
</comment>
<evidence type="ECO:0000256" key="4">
    <source>
        <dbReference type="ARBA" id="ARBA00023136"/>
    </source>
</evidence>
<evidence type="ECO:0000313" key="9">
    <source>
        <dbReference type="EMBL" id="CAF0981867.1"/>
    </source>
</evidence>
<dbReference type="GO" id="GO:0016020">
    <property type="term" value="C:membrane"/>
    <property type="evidence" value="ECO:0007669"/>
    <property type="project" value="UniProtKB-SubCell"/>
</dbReference>
<reference evidence="9" key="1">
    <citation type="submission" date="2021-02" db="EMBL/GenBank/DDBJ databases">
        <authorList>
            <person name="Nowell W R."/>
        </authorList>
    </citation>
    <scope>NUCLEOTIDE SEQUENCE</scope>
</reference>
<dbReference type="Gene3D" id="1.20.1070.10">
    <property type="entry name" value="Rhodopsin 7-helix transmembrane proteins"/>
    <property type="match status" value="1"/>
</dbReference>
<dbReference type="PROSITE" id="PS50262">
    <property type="entry name" value="G_PROTEIN_RECEP_F1_2"/>
    <property type="match status" value="1"/>
</dbReference>
<accession>A0A814FHB8</accession>
<evidence type="ECO:0000256" key="3">
    <source>
        <dbReference type="ARBA" id="ARBA00022989"/>
    </source>
</evidence>
<dbReference type="Pfam" id="PF00001">
    <property type="entry name" value="7tm_1"/>
    <property type="match status" value="1"/>
</dbReference>
<evidence type="ECO:0000259" key="8">
    <source>
        <dbReference type="PROSITE" id="PS50262"/>
    </source>
</evidence>
<feature type="transmembrane region" description="Helical" evidence="7">
    <location>
        <begin position="135"/>
        <end position="158"/>
    </location>
</feature>
<feature type="transmembrane region" description="Helical" evidence="7">
    <location>
        <begin position="306"/>
        <end position="329"/>
    </location>
</feature>
<feature type="transmembrane region" description="Helical" evidence="7">
    <location>
        <begin position="170"/>
        <end position="187"/>
    </location>
</feature>
<dbReference type="Proteomes" id="UP000663882">
    <property type="component" value="Unassembled WGS sequence"/>
</dbReference>
<dbReference type="AlphaFoldDB" id="A0A814FHB8"/>
<dbReference type="OrthoDB" id="9990906at2759"/>
<organism evidence="9 10">
    <name type="scientific">Rotaria sordida</name>
    <dbReference type="NCBI Taxonomy" id="392033"/>
    <lineage>
        <taxon>Eukaryota</taxon>
        <taxon>Metazoa</taxon>
        <taxon>Spiralia</taxon>
        <taxon>Gnathifera</taxon>
        <taxon>Rotifera</taxon>
        <taxon>Eurotatoria</taxon>
        <taxon>Bdelloidea</taxon>
        <taxon>Philodinida</taxon>
        <taxon>Philodinidae</taxon>
        <taxon>Rotaria</taxon>
    </lineage>
</organism>
<sequence>GKVDCIDDKADEKDCWKIEIHVCQDDEFQCLNGQCIPMAFNRDHDTTNDCADTTDENFMKLPESLTFIYEQPSFKNEENQFHPLPIGNVNFEIMITTSKTPNVFTSYSVKLQVYNSNETIISSLNTRYLFVIRCLSIYALLLIIVGTMGNLLTIIVLIRKNLRRLVTIRYLIVVSICDTISLYGWNLNDFYKFTISPEHDNIEEISITHCRVISFMTFVSLQLSSWCLTAVSLDRALNLHFLHWKQTYGKRKYTKYYISILTIICIALNSHILFLNGYRTSAGNIKCYATKNNSDYIYPQWERVHLVVYNLCPFAIMCICNTYIIVVTVRSSRAQAESTPPTLQRKNVERYRQLTALLIIVTFAFVLLTLPACIYFVFFRHNLESKTERTYRYMIQISLNSVQFTSHAINFFLYCFSAKSFLNELSDMFNECLNCCQGNDEEWSFMGMRTNHQYNEPTSEHQRTNNEQEMHIRNYKFNFFPEFQPTSESIS</sequence>
<dbReference type="CDD" id="cd14978">
    <property type="entry name" value="7tmA_FMRFamide_R-like"/>
    <property type="match status" value="1"/>
</dbReference>
<evidence type="ECO:0000256" key="2">
    <source>
        <dbReference type="ARBA" id="ARBA00022692"/>
    </source>
</evidence>
<keyword evidence="5 6" id="KW-1015">Disulfide bond</keyword>
<evidence type="ECO:0000256" key="7">
    <source>
        <dbReference type="SAM" id="Phobius"/>
    </source>
</evidence>
<dbReference type="PANTHER" id="PTHR46641">
    <property type="entry name" value="FMRFAMIDE RECEPTOR-RELATED"/>
    <property type="match status" value="1"/>
</dbReference>
<feature type="transmembrane region" description="Helical" evidence="7">
    <location>
        <begin position="254"/>
        <end position="274"/>
    </location>
</feature>
<dbReference type="InterPro" id="IPR017452">
    <property type="entry name" value="GPCR_Rhodpsn_7TM"/>
</dbReference>
<evidence type="ECO:0000256" key="5">
    <source>
        <dbReference type="ARBA" id="ARBA00023157"/>
    </source>
</evidence>
<dbReference type="GO" id="GO:0004930">
    <property type="term" value="F:G protein-coupled receptor activity"/>
    <property type="evidence" value="ECO:0007669"/>
    <property type="project" value="InterPro"/>
</dbReference>
<feature type="transmembrane region" description="Helical" evidence="7">
    <location>
        <begin position="354"/>
        <end position="378"/>
    </location>
</feature>
<dbReference type="CDD" id="cd00112">
    <property type="entry name" value="LDLa"/>
    <property type="match status" value="1"/>
</dbReference>
<comment type="subcellular location">
    <subcellularLocation>
        <location evidence="1">Membrane</location>
    </subcellularLocation>
</comment>
<evidence type="ECO:0000256" key="6">
    <source>
        <dbReference type="PROSITE-ProRule" id="PRU00124"/>
    </source>
</evidence>
<dbReference type="PROSITE" id="PS50068">
    <property type="entry name" value="LDLRA_2"/>
    <property type="match status" value="1"/>
</dbReference>
<dbReference type="PANTHER" id="PTHR46641:SF25">
    <property type="entry name" value="CNMAMIDE RECEPTOR-RELATED"/>
    <property type="match status" value="1"/>
</dbReference>
<proteinExistence type="predicted"/>
<dbReference type="InterPro" id="IPR036055">
    <property type="entry name" value="LDL_receptor-like_sf"/>
</dbReference>
<keyword evidence="4 7" id="KW-0472">Membrane</keyword>
<dbReference type="InterPro" id="IPR052954">
    <property type="entry name" value="GPCR-Ligand_Int"/>
</dbReference>
<gene>
    <name evidence="9" type="ORF">RFH988_LOCUS13189</name>
</gene>
<dbReference type="Gene3D" id="4.10.400.10">
    <property type="entry name" value="Low-density Lipoprotein Receptor"/>
    <property type="match status" value="1"/>
</dbReference>
<keyword evidence="2 7" id="KW-0812">Transmembrane</keyword>
<dbReference type="PRINTS" id="PR00237">
    <property type="entry name" value="GPCRRHODOPSN"/>
</dbReference>
<keyword evidence="3 7" id="KW-1133">Transmembrane helix</keyword>
<dbReference type="InterPro" id="IPR000276">
    <property type="entry name" value="GPCR_Rhodpsn"/>
</dbReference>
<dbReference type="SUPFAM" id="SSF81321">
    <property type="entry name" value="Family A G protein-coupled receptor-like"/>
    <property type="match status" value="1"/>
</dbReference>